<keyword evidence="4" id="KW-0449">Lipoprotein</keyword>
<evidence type="ECO:0000256" key="3">
    <source>
        <dbReference type="ARBA" id="ARBA00015281"/>
    </source>
</evidence>
<gene>
    <name evidence="7" type="ORF">G5V65_17880</name>
</gene>
<feature type="domain" description="Glycine zipper 2TM" evidence="6">
    <location>
        <begin position="23"/>
        <end position="63"/>
    </location>
</feature>
<dbReference type="Proteomes" id="UP000474758">
    <property type="component" value="Unassembled WGS sequence"/>
</dbReference>
<comment type="caution">
    <text evidence="7">The sequence shown here is derived from an EMBL/GenBank/DDBJ whole genome shotgun (WGS) entry which is preliminary data.</text>
</comment>
<dbReference type="Pfam" id="PF05433">
    <property type="entry name" value="Rick_17kDa_Anti"/>
    <property type="match status" value="1"/>
</dbReference>
<evidence type="ECO:0000256" key="5">
    <source>
        <dbReference type="SAM" id="SignalP"/>
    </source>
</evidence>
<dbReference type="GO" id="GO:0009279">
    <property type="term" value="C:cell outer membrane"/>
    <property type="evidence" value="ECO:0007669"/>
    <property type="project" value="UniProtKB-SubCell"/>
</dbReference>
<name>A0A6M1U1F0_9RHOB</name>
<reference evidence="7 8" key="1">
    <citation type="submission" date="2020-02" db="EMBL/GenBank/DDBJ databases">
        <title>Rhodobacter translucens sp. nov., a novel bacterium isolated from activated sludge.</title>
        <authorList>
            <person name="Liu J."/>
        </authorList>
    </citation>
    <scope>NUCLEOTIDE SEQUENCE [LARGE SCALE GENOMIC DNA]</scope>
    <source>
        <strain evidence="7 8">HX-7-19</strain>
    </source>
</reference>
<protein>
    <recommendedName>
        <fullName evidence="3">17 kDa surface antigen</fullName>
    </recommendedName>
</protein>
<accession>A0A6M1U1F0</accession>
<dbReference type="InterPro" id="IPR008816">
    <property type="entry name" value="Gly_zipper_2TM_dom"/>
</dbReference>
<dbReference type="PROSITE" id="PS51257">
    <property type="entry name" value="PROKAR_LIPOPROTEIN"/>
    <property type="match status" value="1"/>
</dbReference>
<evidence type="ECO:0000313" key="8">
    <source>
        <dbReference type="Proteomes" id="UP000474758"/>
    </source>
</evidence>
<proteinExistence type="inferred from homology"/>
<dbReference type="EMBL" id="JAALFE010000022">
    <property type="protein sequence ID" value="NGQ92766.1"/>
    <property type="molecule type" value="Genomic_DNA"/>
</dbReference>
<dbReference type="RefSeq" id="WP_165052844.1">
    <property type="nucleotide sequence ID" value="NZ_JAALFE010000022.1"/>
</dbReference>
<evidence type="ECO:0000259" key="6">
    <source>
        <dbReference type="Pfam" id="PF05433"/>
    </source>
</evidence>
<keyword evidence="5" id="KW-0732">Signal</keyword>
<comment type="subcellular location">
    <subcellularLocation>
        <location evidence="1">Cell outer membrane</location>
        <topology evidence="1">Lipid-anchor</topology>
    </subcellularLocation>
</comment>
<evidence type="ECO:0000256" key="2">
    <source>
        <dbReference type="ARBA" id="ARBA00008681"/>
    </source>
</evidence>
<evidence type="ECO:0000256" key="1">
    <source>
        <dbReference type="ARBA" id="ARBA00004459"/>
    </source>
</evidence>
<sequence length="86" mass="8507">MKNIILLSALALGTAACVPADQATLGGAATGAVLGAAVSDSDDRVEGAIIGAAVGGVAGNMIGRANTPNDCVYEDRYGRRYVAPCP</sequence>
<organism evidence="7 8">
    <name type="scientific">Paragemmobacter kunshanensis</name>
    <dbReference type="NCBI Taxonomy" id="2583234"/>
    <lineage>
        <taxon>Bacteria</taxon>
        <taxon>Pseudomonadati</taxon>
        <taxon>Pseudomonadota</taxon>
        <taxon>Alphaproteobacteria</taxon>
        <taxon>Rhodobacterales</taxon>
        <taxon>Paracoccaceae</taxon>
        <taxon>Paragemmobacter</taxon>
    </lineage>
</organism>
<feature type="chain" id="PRO_5026782569" description="17 kDa surface antigen" evidence="5">
    <location>
        <begin position="21"/>
        <end position="86"/>
    </location>
</feature>
<dbReference type="AlphaFoldDB" id="A0A6M1U1F0"/>
<feature type="signal peptide" evidence="5">
    <location>
        <begin position="1"/>
        <end position="20"/>
    </location>
</feature>
<evidence type="ECO:0000256" key="4">
    <source>
        <dbReference type="ARBA" id="ARBA00023288"/>
    </source>
</evidence>
<evidence type="ECO:0000313" key="7">
    <source>
        <dbReference type="EMBL" id="NGQ92766.1"/>
    </source>
</evidence>
<comment type="similarity">
    <text evidence="2">Belongs to the rickettsiale 17 kDa surface antigen family.</text>
</comment>
<keyword evidence="8" id="KW-1185">Reference proteome</keyword>